<name>A0A9X1HKZ9_9BACT</name>
<feature type="transmembrane region" description="Helical" evidence="1">
    <location>
        <begin position="184"/>
        <end position="201"/>
    </location>
</feature>
<evidence type="ECO:0000313" key="3">
    <source>
        <dbReference type="EMBL" id="MCA6073256.1"/>
    </source>
</evidence>
<feature type="domain" description="Urease accessory protein UreH-like transmembrane" evidence="2">
    <location>
        <begin position="5"/>
        <end position="194"/>
    </location>
</feature>
<keyword evidence="4" id="KW-1185">Reference proteome</keyword>
<feature type="transmembrane region" description="Helical" evidence="1">
    <location>
        <begin position="6"/>
        <end position="27"/>
    </location>
</feature>
<keyword evidence="1" id="KW-0812">Transmembrane</keyword>
<sequence>MFGTGFILGLVGGMHCILMCTPVVFALQPKRNVTQTLLYHAGRLSVYVLLGVFVGALGDGLAWFGFQRWISVAMGVVMILITVLPAARARFYSISLQNDPVKKFRTLLQRTGRFKSIAGGMLNGMLPCGLVYVALTGSLALGNSGNAFLFMLGFGLGTVPWLSGAVASSGFLPAKFRVQAARAIPVLAIAFGILFILRGLALDIPYLSPALQSIGIPEEMTICR</sequence>
<evidence type="ECO:0000259" key="2">
    <source>
        <dbReference type="Pfam" id="PF13386"/>
    </source>
</evidence>
<dbReference type="EMBL" id="JAIXNE010000001">
    <property type="protein sequence ID" value="MCA6073256.1"/>
    <property type="molecule type" value="Genomic_DNA"/>
</dbReference>
<gene>
    <name evidence="3" type="ORF">LDX50_00160</name>
</gene>
<protein>
    <submittedName>
        <fullName evidence="3">Sulfite exporter TauE/SafE family protein</fullName>
    </submittedName>
</protein>
<dbReference type="AlphaFoldDB" id="A0A9X1HKZ9"/>
<dbReference type="PANTHER" id="PTHR42208">
    <property type="entry name" value="HEAVY METAL TRANSPORTER-RELATED"/>
    <property type="match status" value="1"/>
</dbReference>
<feature type="transmembrane region" description="Helical" evidence="1">
    <location>
        <begin position="47"/>
        <end position="66"/>
    </location>
</feature>
<organism evidence="3 4">
    <name type="scientific">Fulvivirga sedimenti</name>
    <dbReference type="NCBI Taxonomy" id="2879465"/>
    <lineage>
        <taxon>Bacteria</taxon>
        <taxon>Pseudomonadati</taxon>
        <taxon>Bacteroidota</taxon>
        <taxon>Cytophagia</taxon>
        <taxon>Cytophagales</taxon>
        <taxon>Fulvivirgaceae</taxon>
        <taxon>Fulvivirga</taxon>
    </lineage>
</organism>
<dbReference type="PANTHER" id="PTHR42208:SF1">
    <property type="entry name" value="HEAVY METAL TRANSPORTER"/>
    <property type="match status" value="1"/>
</dbReference>
<keyword evidence="1" id="KW-1133">Transmembrane helix</keyword>
<dbReference type="Proteomes" id="UP001139409">
    <property type="component" value="Unassembled WGS sequence"/>
</dbReference>
<evidence type="ECO:0000313" key="4">
    <source>
        <dbReference type="Proteomes" id="UP001139409"/>
    </source>
</evidence>
<reference evidence="3" key="1">
    <citation type="submission" date="2021-09" db="EMBL/GenBank/DDBJ databases">
        <title>Fulvivirga sp. isolated from coastal sediment.</title>
        <authorList>
            <person name="Yu H."/>
        </authorList>
    </citation>
    <scope>NUCLEOTIDE SEQUENCE</scope>
    <source>
        <strain evidence="3">1062</strain>
    </source>
</reference>
<feature type="transmembrane region" description="Helical" evidence="1">
    <location>
        <begin position="147"/>
        <end position="172"/>
    </location>
</feature>
<accession>A0A9X1HKZ9</accession>
<dbReference type="Pfam" id="PF13386">
    <property type="entry name" value="DsbD_2"/>
    <property type="match status" value="1"/>
</dbReference>
<comment type="caution">
    <text evidence="3">The sequence shown here is derived from an EMBL/GenBank/DDBJ whole genome shotgun (WGS) entry which is preliminary data.</text>
</comment>
<dbReference type="RefSeq" id="WP_225696375.1">
    <property type="nucleotide sequence ID" value="NZ_JAIXNE010000001.1"/>
</dbReference>
<evidence type="ECO:0000256" key="1">
    <source>
        <dbReference type="SAM" id="Phobius"/>
    </source>
</evidence>
<feature type="transmembrane region" description="Helical" evidence="1">
    <location>
        <begin position="114"/>
        <end position="135"/>
    </location>
</feature>
<feature type="transmembrane region" description="Helical" evidence="1">
    <location>
        <begin position="72"/>
        <end position="93"/>
    </location>
</feature>
<dbReference type="InterPro" id="IPR039447">
    <property type="entry name" value="UreH-like_TM_dom"/>
</dbReference>
<keyword evidence="1" id="KW-0472">Membrane</keyword>
<proteinExistence type="predicted"/>